<comment type="caution">
    <text evidence="3">The sequence shown here is derived from an EMBL/GenBank/DDBJ whole genome shotgun (WGS) entry which is preliminary data.</text>
</comment>
<feature type="region of interest" description="Disordered" evidence="1">
    <location>
        <begin position="145"/>
        <end position="169"/>
    </location>
</feature>
<dbReference type="Pfam" id="PF01243">
    <property type="entry name" value="PNPOx_N"/>
    <property type="match status" value="2"/>
</dbReference>
<evidence type="ECO:0000259" key="2">
    <source>
        <dbReference type="Pfam" id="PF01243"/>
    </source>
</evidence>
<feature type="domain" description="Pyridoxamine 5'-phosphate oxidase N-terminal" evidence="2">
    <location>
        <begin position="42"/>
        <end position="151"/>
    </location>
</feature>
<dbReference type="InterPro" id="IPR011576">
    <property type="entry name" value="Pyridox_Oxase_N"/>
</dbReference>
<accession>A0ABW1WWT3</accession>
<dbReference type="SUPFAM" id="SSF50475">
    <property type="entry name" value="FMN-binding split barrel"/>
    <property type="match status" value="1"/>
</dbReference>
<dbReference type="PANTHER" id="PTHR42815:SF2">
    <property type="entry name" value="FAD-BINDING, PUTATIVE (AFU_ORTHOLOGUE AFUA_6G07600)-RELATED"/>
    <property type="match status" value="1"/>
</dbReference>
<feature type="domain" description="Pyridoxamine 5'-phosphate oxidase N-terminal" evidence="2">
    <location>
        <begin position="180"/>
        <end position="281"/>
    </location>
</feature>
<name>A0ABW1WWT3_9HYPH</name>
<evidence type="ECO:0000313" key="4">
    <source>
        <dbReference type="Proteomes" id="UP001596237"/>
    </source>
</evidence>
<dbReference type="RefSeq" id="WP_192284773.1">
    <property type="nucleotide sequence ID" value="NZ_JBHSTT010000086.1"/>
</dbReference>
<sequence>MNEPLTHAAPWHRGEVALQERVGIAGRMAELGPKVIRDHLVAQHRDFFPQLPVVVLGSVDRAGRPWATLRAGPPGFLHAPDPLHLRVEAGREADDPAEAGLDDGDGVALLGIELATRRRNRLNGTLRREGPEGFTVRVEQSFGNCPKYIRPRQDGPAPDASARRPPPVVSDRLDDGAWARIAAADTFFVATFVEDAAGSRQVDVSHRGGPPGFVRIDGEGSLMIPDYAGNRFFNTLGNMLANPRAGLVFPDFSTGDLLQVTGRTDIVLDPARFRDVAGAERFWLLHPERVVFRARALPLRFAPAEGV</sequence>
<gene>
    <name evidence="3" type="ORF">ACFQDP_21605</name>
</gene>
<dbReference type="PANTHER" id="PTHR42815">
    <property type="entry name" value="FAD-BINDING, PUTATIVE (AFU_ORTHOLOGUE AFUA_6G07600)-RELATED"/>
    <property type="match status" value="1"/>
</dbReference>
<dbReference type="EMBL" id="JBHSTT010000086">
    <property type="protein sequence ID" value="MFC6391907.1"/>
    <property type="molecule type" value="Genomic_DNA"/>
</dbReference>
<protein>
    <submittedName>
        <fullName evidence="3">Pyridoxamine 5'-phosphate oxidase family protein</fullName>
    </submittedName>
</protein>
<organism evidence="3 4">
    <name type="scientific">Methylorubrum zatmanii</name>
    <dbReference type="NCBI Taxonomy" id="29429"/>
    <lineage>
        <taxon>Bacteria</taxon>
        <taxon>Pseudomonadati</taxon>
        <taxon>Pseudomonadota</taxon>
        <taxon>Alphaproteobacteria</taxon>
        <taxon>Hyphomicrobiales</taxon>
        <taxon>Methylobacteriaceae</taxon>
        <taxon>Methylorubrum</taxon>
    </lineage>
</organism>
<dbReference type="InterPro" id="IPR012349">
    <property type="entry name" value="Split_barrel_FMN-bd"/>
</dbReference>
<dbReference type="Gene3D" id="2.30.110.10">
    <property type="entry name" value="Electron Transport, Fmn-binding Protein, Chain A"/>
    <property type="match status" value="1"/>
</dbReference>
<dbReference type="Proteomes" id="UP001596237">
    <property type="component" value="Unassembled WGS sequence"/>
</dbReference>
<evidence type="ECO:0000313" key="3">
    <source>
        <dbReference type="EMBL" id="MFC6391907.1"/>
    </source>
</evidence>
<proteinExistence type="predicted"/>
<reference evidence="4" key="1">
    <citation type="journal article" date="2019" name="Int. J. Syst. Evol. Microbiol.">
        <title>The Global Catalogue of Microorganisms (GCM) 10K type strain sequencing project: providing services to taxonomists for standard genome sequencing and annotation.</title>
        <authorList>
            <consortium name="The Broad Institute Genomics Platform"/>
            <consortium name="The Broad Institute Genome Sequencing Center for Infectious Disease"/>
            <person name="Wu L."/>
            <person name="Ma J."/>
        </authorList>
    </citation>
    <scope>NUCLEOTIDE SEQUENCE [LARGE SCALE GENOMIC DNA]</scope>
    <source>
        <strain evidence="4">CCUG 36916</strain>
    </source>
</reference>
<keyword evidence="4" id="KW-1185">Reference proteome</keyword>
<evidence type="ECO:0000256" key="1">
    <source>
        <dbReference type="SAM" id="MobiDB-lite"/>
    </source>
</evidence>